<comment type="caution">
    <text evidence="2">The sequence shown here is derived from an EMBL/GenBank/DDBJ whole genome shotgun (WGS) entry which is preliminary data.</text>
</comment>
<evidence type="ECO:0000256" key="1">
    <source>
        <dbReference type="SAM" id="SignalP"/>
    </source>
</evidence>
<name>A0A150QGJ5_SORCE</name>
<sequence>MRPNGALSIACLVLAGAALVGCSAPVAGDDAADASGVVTQGVVRVERAINLSRDDAWTTSAVELDEAALPSAAVERSGSVTNVSAKFMRLSSAADSELAERVVGSPFDLPSAGSCMVLSPADDETATSSLSSLGPIELLDAGDVTMKTDSAAMPLAARAFPDVGDLVFGVFYTSRDATSDLPAPARYVFESSGSGLLDRFSFEADAPAGPEEVRVGDADLADGVELDAGVGAVVQWRADEGAEDGRSRDVIYVDVTSTRGAAVRCAFKDTGRGVIPGSLLDPSTLGPLPAIATLAVHRTRQVPFSASGIDLGEVRFDLSVVGRARIAAH</sequence>
<accession>A0A150QGJ5</accession>
<dbReference type="EMBL" id="JEMA01000686">
    <property type="protein sequence ID" value="KYF67051.1"/>
    <property type="molecule type" value="Genomic_DNA"/>
</dbReference>
<feature type="signal peptide" evidence="1">
    <location>
        <begin position="1"/>
        <end position="27"/>
    </location>
</feature>
<reference evidence="2 3" key="1">
    <citation type="submission" date="2014-02" db="EMBL/GenBank/DDBJ databases">
        <title>The small core and large imbalanced accessory genome model reveals a collaborative survival strategy of Sorangium cellulosum strains in nature.</title>
        <authorList>
            <person name="Han K."/>
            <person name="Peng R."/>
            <person name="Blom J."/>
            <person name="Li Y.-Z."/>
        </authorList>
    </citation>
    <scope>NUCLEOTIDE SEQUENCE [LARGE SCALE GENOMIC DNA]</scope>
    <source>
        <strain evidence="2 3">So0008-312</strain>
    </source>
</reference>
<dbReference type="RefSeq" id="WP_061610111.1">
    <property type="nucleotide sequence ID" value="NZ_JEMA01000686.1"/>
</dbReference>
<organism evidence="2 3">
    <name type="scientific">Sorangium cellulosum</name>
    <name type="common">Polyangium cellulosum</name>
    <dbReference type="NCBI Taxonomy" id="56"/>
    <lineage>
        <taxon>Bacteria</taxon>
        <taxon>Pseudomonadati</taxon>
        <taxon>Myxococcota</taxon>
        <taxon>Polyangia</taxon>
        <taxon>Polyangiales</taxon>
        <taxon>Polyangiaceae</taxon>
        <taxon>Sorangium</taxon>
    </lineage>
</organism>
<evidence type="ECO:0000313" key="2">
    <source>
        <dbReference type="EMBL" id="KYF67051.1"/>
    </source>
</evidence>
<feature type="chain" id="PRO_5007566674" description="Secreted protein" evidence="1">
    <location>
        <begin position="28"/>
        <end position="329"/>
    </location>
</feature>
<evidence type="ECO:0000313" key="3">
    <source>
        <dbReference type="Proteomes" id="UP000075260"/>
    </source>
</evidence>
<dbReference type="Proteomes" id="UP000075260">
    <property type="component" value="Unassembled WGS sequence"/>
</dbReference>
<keyword evidence="1" id="KW-0732">Signal</keyword>
<dbReference type="OrthoDB" id="5503275at2"/>
<dbReference type="PROSITE" id="PS51257">
    <property type="entry name" value="PROKAR_LIPOPROTEIN"/>
    <property type="match status" value="1"/>
</dbReference>
<evidence type="ECO:0008006" key="4">
    <source>
        <dbReference type="Google" id="ProtNLM"/>
    </source>
</evidence>
<proteinExistence type="predicted"/>
<gene>
    <name evidence="2" type="ORF">BE15_19520</name>
</gene>
<protein>
    <recommendedName>
        <fullName evidence="4">Secreted protein</fullName>
    </recommendedName>
</protein>
<dbReference type="AlphaFoldDB" id="A0A150QGJ5"/>